<dbReference type="PROSITE" id="PS50110">
    <property type="entry name" value="RESPONSE_REGULATORY"/>
    <property type="match status" value="1"/>
</dbReference>
<dbReference type="Pfam" id="PF00072">
    <property type="entry name" value="Response_reg"/>
    <property type="match status" value="1"/>
</dbReference>
<dbReference type="GO" id="GO:0006355">
    <property type="term" value="P:regulation of DNA-templated transcription"/>
    <property type="evidence" value="ECO:0007669"/>
    <property type="project" value="InterPro"/>
</dbReference>
<evidence type="ECO:0000313" key="7">
    <source>
        <dbReference type="EMBL" id="QBX88571.1"/>
    </source>
</evidence>
<dbReference type="PROSITE" id="PS00622">
    <property type="entry name" value="HTH_LUXR_1"/>
    <property type="match status" value="1"/>
</dbReference>
<evidence type="ECO:0000259" key="6">
    <source>
        <dbReference type="PROSITE" id="PS50110"/>
    </source>
</evidence>
<dbReference type="EMBL" id="MH026108">
    <property type="protein sequence ID" value="QBX88571.1"/>
    <property type="molecule type" value="Genomic_DNA"/>
</dbReference>
<evidence type="ECO:0008006" key="8">
    <source>
        <dbReference type="Google" id="ProtNLM"/>
    </source>
</evidence>
<geneLocation type="plastid" evidence="7"/>
<dbReference type="Gene3D" id="1.10.10.10">
    <property type="entry name" value="Winged helix-like DNA-binding domain superfamily/Winged helix DNA-binding domain"/>
    <property type="match status" value="1"/>
</dbReference>
<dbReference type="InterPro" id="IPR050595">
    <property type="entry name" value="Bact_response_regulator"/>
</dbReference>
<dbReference type="PANTHER" id="PTHR44591">
    <property type="entry name" value="STRESS RESPONSE REGULATOR PROTEIN 1"/>
    <property type="match status" value="1"/>
</dbReference>
<feature type="modified residue" description="4-aspartylphosphate" evidence="4">
    <location>
        <position position="53"/>
    </location>
</feature>
<dbReference type="GO" id="GO:0000160">
    <property type="term" value="P:phosphorelay signal transduction system"/>
    <property type="evidence" value="ECO:0007669"/>
    <property type="project" value="UniProtKB-KW"/>
</dbReference>
<dbReference type="AlphaFoldDB" id="A0A4D6BL41"/>
<keyword evidence="7" id="KW-0934">Plastid</keyword>
<dbReference type="Gene3D" id="3.40.50.2300">
    <property type="match status" value="1"/>
</dbReference>
<dbReference type="SMART" id="SM00421">
    <property type="entry name" value="HTH_LUXR"/>
    <property type="match status" value="1"/>
</dbReference>
<dbReference type="InterPro" id="IPR001789">
    <property type="entry name" value="Sig_transdc_resp-reg_receiver"/>
</dbReference>
<protein>
    <recommendedName>
        <fullName evidence="8">Stage 0 sporulation protein A homolog</fullName>
    </recommendedName>
</protein>
<dbReference type="GeneID" id="40138718"/>
<gene>
    <name evidence="7" type="primary">ycf29</name>
</gene>
<dbReference type="SUPFAM" id="SSF52172">
    <property type="entry name" value="CheY-like"/>
    <property type="match status" value="1"/>
</dbReference>
<keyword evidence="3" id="KW-0238">DNA-binding</keyword>
<sequence>MSSNLLLVDDDNGLRNSVSLYLTERGFKVNAVADTENALLSLRNKIPDLIISDIVMSENSGYNFIQSIKENSKYASIPFIFLTAKGMTEDRILGYTLGCHAYLTKPFDPEELLSIIKNVLNNYRTFPIISAVDDNYPGSLYKHLDGPNKVNNLTYREQTILCLLLQGMMNKEIASFLGLNIRNVEKYVSRLLLKTGTRNRTELARYFHFLNYNNKGE</sequence>
<name>A0A4D6BL41_9FLOR</name>
<evidence type="ECO:0000256" key="2">
    <source>
        <dbReference type="ARBA" id="ARBA00023012"/>
    </source>
</evidence>
<evidence type="ECO:0000256" key="1">
    <source>
        <dbReference type="ARBA" id="ARBA00022553"/>
    </source>
</evidence>
<dbReference type="CDD" id="cd06170">
    <property type="entry name" value="LuxR_C_like"/>
    <property type="match status" value="1"/>
</dbReference>
<keyword evidence="2" id="KW-0902">Two-component regulatory system</keyword>
<reference evidence="7" key="1">
    <citation type="journal article" date="2019" name="Phycologia">
        <title>Chloroplast and mitochondrial genomes of Balbiania investiens (Balbianiales, Nemaliophycidae).</title>
        <authorList>
            <person name="Evans J.R."/>
            <person name="StAmour N."/>
            <person name="Verbruggen H."/>
            <person name="Salomaki E.D."/>
            <person name="Vis M.L."/>
        </authorList>
    </citation>
    <scope>NUCLEOTIDE SEQUENCE</scope>
</reference>
<dbReference type="RefSeq" id="YP_009628788.1">
    <property type="nucleotide sequence ID" value="NC_042171.1"/>
</dbReference>
<feature type="domain" description="HTH luxR-type" evidence="5">
    <location>
        <begin position="146"/>
        <end position="211"/>
    </location>
</feature>
<dbReference type="Pfam" id="PF00196">
    <property type="entry name" value="GerE"/>
    <property type="match status" value="1"/>
</dbReference>
<dbReference type="SUPFAM" id="SSF46894">
    <property type="entry name" value="C-terminal effector domain of the bipartite response regulators"/>
    <property type="match status" value="1"/>
</dbReference>
<evidence type="ECO:0000259" key="5">
    <source>
        <dbReference type="PROSITE" id="PS50043"/>
    </source>
</evidence>
<dbReference type="PRINTS" id="PR00038">
    <property type="entry name" value="HTHLUXR"/>
</dbReference>
<dbReference type="InterPro" id="IPR036388">
    <property type="entry name" value="WH-like_DNA-bd_sf"/>
</dbReference>
<dbReference type="PROSITE" id="PS50043">
    <property type="entry name" value="HTH_LUXR_2"/>
    <property type="match status" value="1"/>
</dbReference>
<evidence type="ECO:0000256" key="4">
    <source>
        <dbReference type="PROSITE-ProRule" id="PRU00169"/>
    </source>
</evidence>
<feature type="domain" description="Response regulatory" evidence="6">
    <location>
        <begin position="4"/>
        <end position="120"/>
    </location>
</feature>
<organism evidence="7">
    <name type="scientific">Balbiania investiens</name>
    <dbReference type="NCBI Taxonomy" id="111861"/>
    <lineage>
        <taxon>Eukaryota</taxon>
        <taxon>Rhodophyta</taxon>
        <taxon>Florideophyceae</taxon>
        <taxon>Nemaliophycidae</taxon>
        <taxon>Balbianiales</taxon>
        <taxon>Balbianiaceae</taxon>
        <taxon>Balbiania</taxon>
    </lineage>
</organism>
<proteinExistence type="predicted"/>
<dbReference type="InterPro" id="IPR000792">
    <property type="entry name" value="Tscrpt_reg_LuxR_C"/>
</dbReference>
<keyword evidence="1 4" id="KW-0597">Phosphoprotein</keyword>
<dbReference type="InterPro" id="IPR016032">
    <property type="entry name" value="Sig_transdc_resp-reg_C-effctor"/>
</dbReference>
<dbReference type="PANTHER" id="PTHR44591:SF14">
    <property type="entry name" value="PROTEIN PILG"/>
    <property type="match status" value="1"/>
</dbReference>
<dbReference type="SMART" id="SM00448">
    <property type="entry name" value="REC"/>
    <property type="match status" value="1"/>
</dbReference>
<accession>A0A4D6BL41</accession>
<evidence type="ECO:0000256" key="3">
    <source>
        <dbReference type="ARBA" id="ARBA00023125"/>
    </source>
</evidence>
<dbReference type="InterPro" id="IPR011006">
    <property type="entry name" value="CheY-like_superfamily"/>
</dbReference>
<dbReference type="GO" id="GO:0003677">
    <property type="term" value="F:DNA binding"/>
    <property type="evidence" value="ECO:0007669"/>
    <property type="project" value="UniProtKB-KW"/>
</dbReference>